<reference evidence="14" key="1">
    <citation type="submission" date="2018-08" db="EMBL/GenBank/DDBJ databases">
        <authorList>
            <person name="Zhang J."/>
            <person name="Du Z.-J."/>
        </authorList>
    </citation>
    <scope>NUCLEOTIDE SEQUENCE [LARGE SCALE GENOMIC DNA]</scope>
    <source>
        <strain evidence="14">KCTC 52655</strain>
    </source>
</reference>
<keyword evidence="2 8" id="KW-0813">Transport</keyword>
<evidence type="ECO:0000256" key="9">
    <source>
        <dbReference type="RuleBase" id="RU003357"/>
    </source>
</evidence>
<organism evidence="13 14">
    <name type="scientific">Alteromonas aestuariivivens</name>
    <dbReference type="NCBI Taxonomy" id="1938339"/>
    <lineage>
        <taxon>Bacteria</taxon>
        <taxon>Pseudomonadati</taxon>
        <taxon>Pseudomonadota</taxon>
        <taxon>Gammaproteobacteria</taxon>
        <taxon>Alteromonadales</taxon>
        <taxon>Alteromonadaceae</taxon>
        <taxon>Alteromonas/Salinimonas group</taxon>
        <taxon>Alteromonas</taxon>
    </lineage>
</organism>
<dbReference type="CDD" id="cd01347">
    <property type="entry name" value="ligand_gated_channel"/>
    <property type="match status" value="1"/>
</dbReference>
<sequence>MNFQFHAGQNEFGENMGTPRLHNKKSTHFRYSTLATLVSVLLTPATLAQQMEDAQTDIEVIEVSGIRASLKESLNTKRFSDAIVDAVSAEDIGKFPDENVAESLQRITGIQLNRGVDNAADDNFGSGEGTQVSVRGIRPDLNLIRFKGVSVAPNTIDRNFDFSILAPELVNKLKVYKTPAADLQEGGIGGTIDVETVKPLSNPRRKLVGSYKVQYPELNDEPGYRVSALYSEGFNDDTLGVVLSVNYQDVELQRHRYETAGWIDRPIEGTTGRIPRNFRYNNRSQQKERTGIYGALQWQPNDDLDIELSHLFAEEVMRDFGSQPIYPAEVNPSYSRINGVLVPADNENGFARFLAFDAINTSPARRLLALDRDFTLGLQSTALDVTWQANDDWTVESKLAVSKGKFEQYQYFMQFWGDDDFSIEYTDPGQPPLLSAHASGDPSVNGLLFENPERYFLNVSNLLDRNFTNDMTDFATDISRKFDIAVLTGVKFGVRYTDSNHEAKRRSIDGNSIVRGLDPLITLDNYIDLEHPEKFSPSRIGGVQYIPNVDIGSLTNDVSALYNPAELAANGNDLAGNYEIGEAVTAAYVRVDFELGNDLRGNFGVRYLETDQSSDGFDSASRDPISIERSYSDTLPSLNITYRLNDEMLLRGGLAKTLSRAPLGNLNPGGNINEEAGPPATANLGNPYLDPFRANQIDFSYEWYFDDAALFSVALFYKDMESFIVNGFEQRVVPGFEELGELDVTQPENGEGADISGFEISLQGDFAFISNALANFGYIANYTGVDGELKEDGSDVPGISDESYNLSLYYENNIISARASYSYRSDYVTFPSYLDFPVYRDGRGQVDINARYTINDHLSLIGSVRNVTDEETYDYHATESNFMSYTVSGAIYSVGIRGRF</sequence>
<dbReference type="InterPro" id="IPR037066">
    <property type="entry name" value="Plug_dom_sf"/>
</dbReference>
<dbReference type="AlphaFoldDB" id="A0A3D8MCM7"/>
<dbReference type="Pfam" id="PF07715">
    <property type="entry name" value="Plug"/>
    <property type="match status" value="1"/>
</dbReference>
<evidence type="ECO:0000256" key="5">
    <source>
        <dbReference type="ARBA" id="ARBA00023077"/>
    </source>
</evidence>
<dbReference type="OrthoDB" id="8727862at2"/>
<dbReference type="Gene3D" id="2.40.170.20">
    <property type="entry name" value="TonB-dependent receptor, beta-barrel domain"/>
    <property type="match status" value="1"/>
</dbReference>
<keyword evidence="6 8" id="KW-0472">Membrane</keyword>
<dbReference type="PROSITE" id="PS52016">
    <property type="entry name" value="TONB_DEPENDENT_REC_3"/>
    <property type="match status" value="1"/>
</dbReference>
<keyword evidence="3 8" id="KW-1134">Transmembrane beta strand</keyword>
<keyword evidence="4 8" id="KW-0812">Transmembrane</keyword>
<evidence type="ECO:0000256" key="1">
    <source>
        <dbReference type="ARBA" id="ARBA00004571"/>
    </source>
</evidence>
<dbReference type="Pfam" id="PF00593">
    <property type="entry name" value="TonB_dep_Rec_b-barrel"/>
    <property type="match status" value="1"/>
</dbReference>
<dbReference type="InterPro" id="IPR039426">
    <property type="entry name" value="TonB-dep_rcpt-like"/>
</dbReference>
<comment type="subcellular location">
    <subcellularLocation>
        <location evidence="1 8">Cell outer membrane</location>
        <topology evidence="1 8">Multi-pass membrane protein</topology>
    </subcellularLocation>
</comment>
<dbReference type="EMBL" id="QRHA01000002">
    <property type="protein sequence ID" value="RDV27979.1"/>
    <property type="molecule type" value="Genomic_DNA"/>
</dbReference>
<dbReference type="PANTHER" id="PTHR40980:SF3">
    <property type="entry name" value="TONB-DEPENDENT RECEPTOR-LIKE BETA-BARREL DOMAIN-CONTAINING PROTEIN"/>
    <property type="match status" value="1"/>
</dbReference>
<evidence type="ECO:0000256" key="2">
    <source>
        <dbReference type="ARBA" id="ARBA00022448"/>
    </source>
</evidence>
<feature type="region of interest" description="Disordered" evidence="10">
    <location>
        <begin position="1"/>
        <end position="21"/>
    </location>
</feature>
<evidence type="ECO:0000256" key="3">
    <source>
        <dbReference type="ARBA" id="ARBA00022452"/>
    </source>
</evidence>
<name>A0A3D8MCM7_9ALTE</name>
<evidence type="ECO:0000256" key="8">
    <source>
        <dbReference type="PROSITE-ProRule" id="PRU01360"/>
    </source>
</evidence>
<dbReference type="PANTHER" id="PTHR40980">
    <property type="entry name" value="PLUG DOMAIN-CONTAINING PROTEIN"/>
    <property type="match status" value="1"/>
</dbReference>
<evidence type="ECO:0000313" key="14">
    <source>
        <dbReference type="Proteomes" id="UP000256561"/>
    </source>
</evidence>
<dbReference type="SUPFAM" id="SSF56935">
    <property type="entry name" value="Porins"/>
    <property type="match status" value="1"/>
</dbReference>
<dbReference type="GO" id="GO:0009279">
    <property type="term" value="C:cell outer membrane"/>
    <property type="evidence" value="ECO:0007669"/>
    <property type="project" value="UniProtKB-SubCell"/>
</dbReference>
<evidence type="ECO:0000259" key="11">
    <source>
        <dbReference type="Pfam" id="PF00593"/>
    </source>
</evidence>
<keyword evidence="7 8" id="KW-0998">Cell outer membrane</keyword>
<protein>
    <submittedName>
        <fullName evidence="13">TonB-dependent receptor</fullName>
    </submittedName>
</protein>
<comment type="caution">
    <text evidence="13">The sequence shown here is derived from an EMBL/GenBank/DDBJ whole genome shotgun (WGS) entry which is preliminary data.</text>
</comment>
<dbReference type="InterPro" id="IPR000531">
    <property type="entry name" value="Beta-barrel_TonB"/>
</dbReference>
<evidence type="ECO:0000313" key="13">
    <source>
        <dbReference type="EMBL" id="RDV27979.1"/>
    </source>
</evidence>
<accession>A0A3D8MCM7</accession>
<evidence type="ECO:0000256" key="7">
    <source>
        <dbReference type="ARBA" id="ARBA00023237"/>
    </source>
</evidence>
<dbReference type="Gene3D" id="2.170.130.10">
    <property type="entry name" value="TonB-dependent receptor, plug domain"/>
    <property type="match status" value="1"/>
</dbReference>
<proteinExistence type="inferred from homology"/>
<feature type="domain" description="TonB-dependent receptor-like beta-barrel" evidence="11">
    <location>
        <begin position="438"/>
        <end position="867"/>
    </location>
</feature>
<keyword evidence="5 9" id="KW-0798">TonB box</keyword>
<dbReference type="InterPro" id="IPR010104">
    <property type="entry name" value="TonB_rcpt_bac"/>
</dbReference>
<dbReference type="InterPro" id="IPR036942">
    <property type="entry name" value="Beta-barrel_TonB_sf"/>
</dbReference>
<evidence type="ECO:0000259" key="12">
    <source>
        <dbReference type="Pfam" id="PF07715"/>
    </source>
</evidence>
<evidence type="ECO:0000256" key="4">
    <source>
        <dbReference type="ARBA" id="ARBA00022692"/>
    </source>
</evidence>
<dbReference type="Proteomes" id="UP000256561">
    <property type="component" value="Unassembled WGS sequence"/>
</dbReference>
<evidence type="ECO:0000256" key="6">
    <source>
        <dbReference type="ARBA" id="ARBA00023136"/>
    </source>
</evidence>
<feature type="domain" description="TonB-dependent receptor plug" evidence="12">
    <location>
        <begin position="78"/>
        <end position="191"/>
    </location>
</feature>
<dbReference type="InterPro" id="IPR012910">
    <property type="entry name" value="Plug_dom"/>
</dbReference>
<gene>
    <name evidence="13" type="ORF">DXV75_03145</name>
</gene>
<keyword evidence="13" id="KW-0675">Receptor</keyword>
<dbReference type="NCBIfam" id="TIGR01782">
    <property type="entry name" value="TonB-Xanth-Caul"/>
    <property type="match status" value="1"/>
</dbReference>
<comment type="similarity">
    <text evidence="8 9">Belongs to the TonB-dependent receptor family.</text>
</comment>
<keyword evidence="14" id="KW-1185">Reference proteome</keyword>
<evidence type="ECO:0000256" key="10">
    <source>
        <dbReference type="SAM" id="MobiDB-lite"/>
    </source>
</evidence>